<dbReference type="InterPro" id="IPR036873">
    <property type="entry name" value="Rhodanese-like_dom_sf"/>
</dbReference>
<proteinExistence type="predicted"/>
<dbReference type="Pfam" id="PF00581">
    <property type="entry name" value="Rhodanese"/>
    <property type="match status" value="1"/>
</dbReference>
<dbReference type="InterPro" id="IPR001763">
    <property type="entry name" value="Rhodanese-like_dom"/>
</dbReference>
<dbReference type="Proteomes" id="UP001595729">
    <property type="component" value="Unassembled WGS sequence"/>
</dbReference>
<dbReference type="SMART" id="SM00450">
    <property type="entry name" value="RHOD"/>
    <property type="match status" value="1"/>
</dbReference>
<dbReference type="SUPFAM" id="SSF52096">
    <property type="entry name" value="ClpP/crotonase"/>
    <property type="match status" value="1"/>
</dbReference>
<comment type="caution">
    <text evidence="2">The sequence shown here is derived from an EMBL/GenBank/DDBJ whole genome shotgun (WGS) entry which is preliminary data.</text>
</comment>
<protein>
    <submittedName>
        <fullName evidence="2">Rhodanese-like domain-containing protein</fullName>
    </submittedName>
</protein>
<reference evidence="3" key="1">
    <citation type="journal article" date="2019" name="Int. J. Syst. Evol. Microbiol.">
        <title>The Global Catalogue of Microorganisms (GCM) 10K type strain sequencing project: providing services to taxonomists for standard genome sequencing and annotation.</title>
        <authorList>
            <consortium name="The Broad Institute Genomics Platform"/>
            <consortium name="The Broad Institute Genome Sequencing Center for Infectious Disease"/>
            <person name="Wu L."/>
            <person name="Ma J."/>
        </authorList>
    </citation>
    <scope>NUCLEOTIDE SEQUENCE [LARGE SCALE GENOMIC DNA]</scope>
    <source>
        <strain evidence="3">KCTC 42501</strain>
    </source>
</reference>
<gene>
    <name evidence="2" type="ORF">ACFOPI_13530</name>
</gene>
<dbReference type="InterPro" id="IPR029045">
    <property type="entry name" value="ClpP/crotonase-like_dom_sf"/>
</dbReference>
<feature type="domain" description="Rhodanese" evidence="1">
    <location>
        <begin position="425"/>
        <end position="488"/>
    </location>
</feature>
<dbReference type="EMBL" id="JBHRXX010000005">
    <property type="protein sequence ID" value="MFC3684621.1"/>
    <property type="molecule type" value="Genomic_DNA"/>
</dbReference>
<evidence type="ECO:0000259" key="1">
    <source>
        <dbReference type="PROSITE" id="PS50206"/>
    </source>
</evidence>
<dbReference type="SUPFAM" id="SSF52821">
    <property type="entry name" value="Rhodanese/Cell cycle control phosphatase"/>
    <property type="match status" value="1"/>
</dbReference>
<sequence length="496" mass="52630">MTLERVGGTLYATGEVGGDDFLSFKAQLAQPGLRRLVLVDSPGGDLWTALTVGEAVRGAGLDTVAVGRCMSACSVLFVAGKSRSFGTGRVPGNSLLGIHGGYEIDSGRQAFGVGTALYAFFRRQLGEAMNDGVINEAIYGFKQSRGLLVLRDIERNPAPASQAALCLNVFQPATCKVQAGKDAFTLGLVTQRETVPIDLPASMRLQLRHFGQAVKDTPFDLATWGQAVRPVMCPKGNCPEVDQFFKTFATAPQHKAIAWDEGVSGGPMTRAHVSGGASSPEVAMARALLGCNQRNGQPRLCRPLALDDQDLRPLLDRQAQQVREALTQLPSPSATALAEEKTDFCSGEASKRKAMEDEAYDTAAPCTLRGVQRIDTAVLARMLSEGQRPMLVDVSPDDGMVPGAFALLGSGASFDDAKQEAAVHQRFEGLIRAAAPDPTQPLVFYGGARAGWLSANAALRAVQAGYTQVYWYRGGLPAWTAAGLPTVGKVALGVVY</sequence>
<dbReference type="CDD" id="cd00158">
    <property type="entry name" value="RHOD"/>
    <property type="match status" value="1"/>
</dbReference>
<evidence type="ECO:0000313" key="2">
    <source>
        <dbReference type="EMBL" id="MFC3684621.1"/>
    </source>
</evidence>
<dbReference type="Gene3D" id="3.40.250.10">
    <property type="entry name" value="Rhodanese-like domain"/>
    <property type="match status" value="1"/>
</dbReference>
<name>A0ABV7W6D2_9BURK</name>
<keyword evidence="3" id="KW-1185">Reference proteome</keyword>
<evidence type="ECO:0000313" key="3">
    <source>
        <dbReference type="Proteomes" id="UP001595729"/>
    </source>
</evidence>
<accession>A0ABV7W6D2</accession>
<organism evidence="2 3">
    <name type="scientific">Hydrogenophaga luteola</name>
    <dbReference type="NCBI Taxonomy" id="1591122"/>
    <lineage>
        <taxon>Bacteria</taxon>
        <taxon>Pseudomonadati</taxon>
        <taxon>Pseudomonadota</taxon>
        <taxon>Betaproteobacteria</taxon>
        <taxon>Burkholderiales</taxon>
        <taxon>Comamonadaceae</taxon>
        <taxon>Hydrogenophaga</taxon>
    </lineage>
</organism>
<dbReference type="PROSITE" id="PS50206">
    <property type="entry name" value="RHODANESE_3"/>
    <property type="match status" value="1"/>
</dbReference>